<name>A0AB34J002_PRYPA</name>
<reference evidence="1 2" key="1">
    <citation type="journal article" date="2024" name="Science">
        <title>Giant polyketide synthase enzymes in the biosynthesis of giant marine polyether toxins.</title>
        <authorList>
            <person name="Fallon T.R."/>
            <person name="Shende V.V."/>
            <person name="Wierzbicki I.H."/>
            <person name="Pendleton A.L."/>
            <person name="Watervoot N.F."/>
            <person name="Auber R.P."/>
            <person name="Gonzalez D.J."/>
            <person name="Wisecaver J.H."/>
            <person name="Moore B.S."/>
        </authorList>
    </citation>
    <scope>NUCLEOTIDE SEQUENCE [LARGE SCALE GENOMIC DNA]</scope>
    <source>
        <strain evidence="1 2">12B1</strain>
    </source>
</reference>
<sequence length="287" mass="30209">MEGRVVLVLRAGANAAGAALVVSPRTHLHADTLAAPHPLDQFADDALLVGAWLRRLSAARLACAQVAAKRHVRARTLERLLDGVAEASDDLRLLLASPRWQRLAAAPRPVEASLYFGLQQAVRFLCLLGLRVAPAVPPHVWAIVVKLVFTRAGGEWVRHYGYLRHGALKLELRLPVASTEGRHAGSGVSGSDALRDTLAGIDRSTSAFVDILAPFANGGSSRWADAAAALGVEYGELAHVPRERVAMPTPSIDASASPSAAQTARCDAFPGVGGACGVHVNATLQMS</sequence>
<gene>
    <name evidence="1" type="ORF">AB1Y20_006989</name>
</gene>
<dbReference type="Proteomes" id="UP001515480">
    <property type="component" value="Unassembled WGS sequence"/>
</dbReference>
<evidence type="ECO:0000313" key="2">
    <source>
        <dbReference type="Proteomes" id="UP001515480"/>
    </source>
</evidence>
<evidence type="ECO:0000313" key="1">
    <source>
        <dbReference type="EMBL" id="KAL1510694.1"/>
    </source>
</evidence>
<keyword evidence="2" id="KW-1185">Reference proteome</keyword>
<comment type="caution">
    <text evidence="1">The sequence shown here is derived from an EMBL/GenBank/DDBJ whole genome shotgun (WGS) entry which is preliminary data.</text>
</comment>
<dbReference type="AlphaFoldDB" id="A0AB34J002"/>
<proteinExistence type="predicted"/>
<organism evidence="1 2">
    <name type="scientific">Prymnesium parvum</name>
    <name type="common">Toxic golden alga</name>
    <dbReference type="NCBI Taxonomy" id="97485"/>
    <lineage>
        <taxon>Eukaryota</taxon>
        <taxon>Haptista</taxon>
        <taxon>Haptophyta</taxon>
        <taxon>Prymnesiophyceae</taxon>
        <taxon>Prymnesiales</taxon>
        <taxon>Prymnesiaceae</taxon>
        <taxon>Prymnesium</taxon>
    </lineage>
</organism>
<protein>
    <submittedName>
        <fullName evidence="1">Uncharacterized protein</fullName>
    </submittedName>
</protein>
<accession>A0AB34J002</accession>
<dbReference type="EMBL" id="JBGBPQ010000015">
    <property type="protein sequence ID" value="KAL1510694.1"/>
    <property type="molecule type" value="Genomic_DNA"/>
</dbReference>